<sequence length="66" mass="7110">MTDDSDGSDDSADSDNGWRFQLDEVDENGIVQPEAEPIEPERITLENALFVTVGALGTLLVFVAAL</sequence>
<dbReference type="GeneID" id="56027398"/>
<keyword evidence="4" id="KW-1185">Reference proteome</keyword>
<protein>
    <recommendedName>
        <fullName evidence="2">DUF7312 domain-containing protein</fullName>
    </recommendedName>
</protein>
<dbReference type="InterPro" id="IPR055736">
    <property type="entry name" value="DUF7312"/>
</dbReference>
<keyword evidence="1" id="KW-0812">Transmembrane</keyword>
<evidence type="ECO:0000256" key="1">
    <source>
        <dbReference type="SAM" id="Phobius"/>
    </source>
</evidence>
<keyword evidence="1" id="KW-0472">Membrane</keyword>
<proteinExistence type="predicted"/>
<evidence type="ECO:0000313" key="4">
    <source>
        <dbReference type="Proteomes" id="UP000509750"/>
    </source>
</evidence>
<reference evidence="3 4" key="1">
    <citation type="submission" date="2020-07" db="EMBL/GenBank/DDBJ databases">
        <title>Gai3-2, isolated from salt lake.</title>
        <authorList>
            <person name="Cui H."/>
            <person name="Shi X."/>
        </authorList>
    </citation>
    <scope>NUCLEOTIDE SEQUENCE [LARGE SCALE GENOMIC DNA]</scope>
    <source>
        <strain evidence="3 4">Gai3-2</strain>
    </source>
</reference>
<accession>A0A7D5GFR3</accession>
<dbReference type="RefSeq" id="WP_179167806.1">
    <property type="nucleotide sequence ID" value="NZ_CP058529.1"/>
</dbReference>
<organism evidence="3 4">
    <name type="scientific">Halorarum halophilum</name>
    <dbReference type="NCBI Taxonomy" id="2743090"/>
    <lineage>
        <taxon>Archaea</taxon>
        <taxon>Methanobacteriati</taxon>
        <taxon>Methanobacteriota</taxon>
        <taxon>Stenosarchaea group</taxon>
        <taxon>Halobacteria</taxon>
        <taxon>Halobacteriales</taxon>
        <taxon>Haloferacaceae</taxon>
        <taxon>Halorarum</taxon>
    </lineage>
</organism>
<dbReference type="KEGG" id="halg:HUG10_01155"/>
<dbReference type="Proteomes" id="UP000509750">
    <property type="component" value="Chromosome"/>
</dbReference>
<keyword evidence="1" id="KW-1133">Transmembrane helix</keyword>
<evidence type="ECO:0000259" key="2">
    <source>
        <dbReference type="Pfam" id="PF23994"/>
    </source>
</evidence>
<feature type="transmembrane region" description="Helical" evidence="1">
    <location>
        <begin position="48"/>
        <end position="65"/>
    </location>
</feature>
<feature type="domain" description="DUF7312" evidence="2">
    <location>
        <begin position="15"/>
        <end position="64"/>
    </location>
</feature>
<name>A0A7D5GFR3_9EURY</name>
<dbReference type="AlphaFoldDB" id="A0A7D5GFR3"/>
<dbReference type="EMBL" id="CP058529">
    <property type="protein sequence ID" value="QLG26231.1"/>
    <property type="molecule type" value="Genomic_DNA"/>
</dbReference>
<gene>
    <name evidence="3" type="ORF">HUG10_01155</name>
</gene>
<evidence type="ECO:0000313" key="3">
    <source>
        <dbReference type="EMBL" id="QLG26231.1"/>
    </source>
</evidence>
<dbReference type="Pfam" id="PF23994">
    <property type="entry name" value="DUF7312"/>
    <property type="match status" value="1"/>
</dbReference>